<dbReference type="Proteomes" id="UP001321760">
    <property type="component" value="Unassembled WGS sequence"/>
</dbReference>
<organism evidence="3 4">
    <name type="scientific">Podospora aff. communis PSN243</name>
    <dbReference type="NCBI Taxonomy" id="3040156"/>
    <lineage>
        <taxon>Eukaryota</taxon>
        <taxon>Fungi</taxon>
        <taxon>Dikarya</taxon>
        <taxon>Ascomycota</taxon>
        <taxon>Pezizomycotina</taxon>
        <taxon>Sordariomycetes</taxon>
        <taxon>Sordariomycetidae</taxon>
        <taxon>Sordariales</taxon>
        <taxon>Podosporaceae</taxon>
        <taxon>Podospora</taxon>
    </lineage>
</organism>
<dbReference type="PANTHER" id="PTHR46825:SF14">
    <property type="entry name" value="BETA-LACTAMASE-RELATED DOMAIN-CONTAINING PROTEIN"/>
    <property type="match status" value="1"/>
</dbReference>
<protein>
    <submittedName>
        <fullName evidence="3">D-aminoacylase</fullName>
    </submittedName>
</protein>
<reference evidence="3" key="2">
    <citation type="submission" date="2023-05" db="EMBL/GenBank/DDBJ databases">
        <authorList>
            <consortium name="Lawrence Berkeley National Laboratory"/>
            <person name="Steindorff A."/>
            <person name="Hensen N."/>
            <person name="Bonometti L."/>
            <person name="Westerberg I."/>
            <person name="Brannstrom I.O."/>
            <person name="Guillou S."/>
            <person name="Cros-Aarteil S."/>
            <person name="Calhoun S."/>
            <person name="Haridas S."/>
            <person name="Kuo A."/>
            <person name="Mondo S."/>
            <person name="Pangilinan J."/>
            <person name="Riley R."/>
            <person name="Labutti K."/>
            <person name="Andreopoulos B."/>
            <person name="Lipzen A."/>
            <person name="Chen C."/>
            <person name="Yanf M."/>
            <person name="Daum C."/>
            <person name="Ng V."/>
            <person name="Clum A."/>
            <person name="Ohm R."/>
            <person name="Martin F."/>
            <person name="Silar P."/>
            <person name="Natvig D."/>
            <person name="Lalanne C."/>
            <person name="Gautier V."/>
            <person name="Ament-Velasquez S.L."/>
            <person name="Kruys A."/>
            <person name="Hutchinson M.I."/>
            <person name="Powell A.J."/>
            <person name="Barry K."/>
            <person name="Miller A.N."/>
            <person name="Grigoriev I.V."/>
            <person name="Debuchy R."/>
            <person name="Gladieux P."/>
            <person name="Thoren M.H."/>
            <person name="Johannesson H."/>
        </authorList>
    </citation>
    <scope>NUCLEOTIDE SEQUENCE</scope>
    <source>
        <strain evidence="3">PSN243</strain>
    </source>
</reference>
<keyword evidence="4" id="KW-1185">Reference proteome</keyword>
<name>A0AAV9GPF6_9PEZI</name>
<evidence type="ECO:0000256" key="1">
    <source>
        <dbReference type="ARBA" id="ARBA00038215"/>
    </source>
</evidence>
<dbReference type="SUPFAM" id="SSF56601">
    <property type="entry name" value="beta-lactamase/transpeptidase-like"/>
    <property type="match status" value="1"/>
</dbReference>
<dbReference type="Gene3D" id="3.40.710.10">
    <property type="entry name" value="DD-peptidase/beta-lactamase superfamily"/>
    <property type="match status" value="1"/>
</dbReference>
<proteinExistence type="inferred from homology"/>
<reference evidence="3" key="1">
    <citation type="journal article" date="2023" name="Mol. Phylogenet. Evol.">
        <title>Genome-scale phylogeny and comparative genomics of the fungal order Sordariales.</title>
        <authorList>
            <person name="Hensen N."/>
            <person name="Bonometti L."/>
            <person name="Westerberg I."/>
            <person name="Brannstrom I.O."/>
            <person name="Guillou S."/>
            <person name="Cros-Aarteil S."/>
            <person name="Calhoun S."/>
            <person name="Haridas S."/>
            <person name="Kuo A."/>
            <person name="Mondo S."/>
            <person name="Pangilinan J."/>
            <person name="Riley R."/>
            <person name="LaButti K."/>
            <person name="Andreopoulos B."/>
            <person name="Lipzen A."/>
            <person name="Chen C."/>
            <person name="Yan M."/>
            <person name="Daum C."/>
            <person name="Ng V."/>
            <person name="Clum A."/>
            <person name="Steindorff A."/>
            <person name="Ohm R.A."/>
            <person name="Martin F."/>
            <person name="Silar P."/>
            <person name="Natvig D.O."/>
            <person name="Lalanne C."/>
            <person name="Gautier V."/>
            <person name="Ament-Velasquez S.L."/>
            <person name="Kruys A."/>
            <person name="Hutchinson M.I."/>
            <person name="Powell A.J."/>
            <person name="Barry K."/>
            <person name="Miller A.N."/>
            <person name="Grigoriev I.V."/>
            <person name="Debuchy R."/>
            <person name="Gladieux P."/>
            <person name="Hiltunen Thoren M."/>
            <person name="Johannesson H."/>
        </authorList>
    </citation>
    <scope>NUCLEOTIDE SEQUENCE</scope>
    <source>
        <strain evidence="3">PSN243</strain>
    </source>
</reference>
<dbReference type="InterPro" id="IPR012338">
    <property type="entry name" value="Beta-lactam/transpept-like"/>
</dbReference>
<dbReference type="InterPro" id="IPR001466">
    <property type="entry name" value="Beta-lactam-related"/>
</dbReference>
<comment type="similarity">
    <text evidence="1">Belongs to the peptidase S12 family.</text>
</comment>
<dbReference type="PANTHER" id="PTHR46825">
    <property type="entry name" value="D-ALANYL-D-ALANINE-CARBOXYPEPTIDASE/ENDOPEPTIDASE AMPH"/>
    <property type="match status" value="1"/>
</dbReference>
<dbReference type="AlphaFoldDB" id="A0AAV9GPF6"/>
<evidence type="ECO:0000259" key="2">
    <source>
        <dbReference type="Pfam" id="PF00144"/>
    </source>
</evidence>
<evidence type="ECO:0000313" key="4">
    <source>
        <dbReference type="Proteomes" id="UP001321760"/>
    </source>
</evidence>
<gene>
    <name evidence="3" type="ORF">QBC34DRAFT_461035</name>
</gene>
<feature type="domain" description="Beta-lactamase-related" evidence="2">
    <location>
        <begin position="48"/>
        <end position="349"/>
    </location>
</feature>
<dbReference type="Pfam" id="PF00144">
    <property type="entry name" value="Beta-lactamase"/>
    <property type="match status" value="1"/>
</dbReference>
<sequence>MALNEPNHNANTVDMEALAPKIEEIRKICGLVGISIGVAHKKFKFPTETYFRGFGTFSGKEGDQADQNTLYYIGSLTNSFTATAIGILVGERKLQWTTPIKDVIPDFRPDNDTVHETATIADLLSHGTGLEGTDALWSQANNKPLLDRGQVLRTIEQLRAASGFRAEFRYNNWGYEIAGRVIETLSGRSYGEFLNERIFKPLRMHRTYTTASQHRVGHSIATGHLTQDDGSPRPVPATMVIPGDLMNAAVGMQSSVSNLLIYYMAINKMLKRPEKTAAITKYIPPEEVVELTKARVPLSTAPGAPQQARGKYGMGWAVAQLPSSVGDTSAVYLMPETKSVVLVLSNSVGISNGADWIGQLIVHSLLEDAPPCDFVSLARSSRDFGLSAYQRIENEFRAELQGQPAIPPQPLHWYTGRYFNKTRTVSIRIRIQKVKGGEELCMAFEGKTLPIVYPLKHHNGDEFSWHMPRNKQVELGRIPVT</sequence>
<comment type="caution">
    <text evidence="3">The sequence shown here is derived from an EMBL/GenBank/DDBJ whole genome shotgun (WGS) entry which is preliminary data.</text>
</comment>
<accession>A0AAV9GPF6</accession>
<dbReference type="InterPro" id="IPR050491">
    <property type="entry name" value="AmpC-like"/>
</dbReference>
<dbReference type="EMBL" id="MU865932">
    <property type="protein sequence ID" value="KAK4450503.1"/>
    <property type="molecule type" value="Genomic_DNA"/>
</dbReference>
<evidence type="ECO:0000313" key="3">
    <source>
        <dbReference type="EMBL" id="KAK4450503.1"/>
    </source>
</evidence>